<feature type="transmembrane region" description="Helical" evidence="1">
    <location>
        <begin position="108"/>
        <end position="130"/>
    </location>
</feature>
<keyword evidence="1" id="KW-1133">Transmembrane helix</keyword>
<feature type="domain" description="Putative zinc-finger" evidence="2">
    <location>
        <begin position="9"/>
        <end position="41"/>
    </location>
</feature>
<keyword evidence="1" id="KW-0472">Membrane</keyword>
<evidence type="ECO:0000256" key="1">
    <source>
        <dbReference type="SAM" id="Phobius"/>
    </source>
</evidence>
<protein>
    <submittedName>
        <fullName evidence="3">Anti-sigma factor family protein</fullName>
    </submittedName>
</protein>
<evidence type="ECO:0000259" key="2">
    <source>
        <dbReference type="Pfam" id="PF13490"/>
    </source>
</evidence>
<keyword evidence="4" id="KW-1185">Reference proteome</keyword>
<gene>
    <name evidence="3" type="ORF">ACFPN2_16530</name>
</gene>
<dbReference type="EMBL" id="JBHSDU010000003">
    <property type="protein sequence ID" value="MFC4310701.1"/>
    <property type="molecule type" value="Genomic_DNA"/>
</dbReference>
<dbReference type="Gene3D" id="1.10.10.1320">
    <property type="entry name" value="Anti-sigma factor, zinc-finger domain"/>
    <property type="match status" value="1"/>
</dbReference>
<dbReference type="Pfam" id="PF13490">
    <property type="entry name" value="zf-HC2"/>
    <property type="match status" value="1"/>
</dbReference>
<evidence type="ECO:0000313" key="3">
    <source>
        <dbReference type="EMBL" id="MFC4310701.1"/>
    </source>
</evidence>
<organism evidence="3 4">
    <name type="scientific">Steroidobacter flavus</name>
    <dbReference type="NCBI Taxonomy" id="1842136"/>
    <lineage>
        <taxon>Bacteria</taxon>
        <taxon>Pseudomonadati</taxon>
        <taxon>Pseudomonadota</taxon>
        <taxon>Gammaproteobacteria</taxon>
        <taxon>Steroidobacterales</taxon>
        <taxon>Steroidobacteraceae</taxon>
        <taxon>Steroidobacter</taxon>
    </lineage>
</organism>
<sequence length="180" mass="19683">MKQPNEHAQWDDALQEWLDGELNDADSAAFEAHLAGCGLCQRSLPEFEALDEALVEASPPLQLDAAFDQNLLARIDAIDESKRLEARRRLEQEWQQQMQSLSRNWRRTLAFVIPGIIGGIVLAVALMSWLDSSGITSNLVAQGAAELGGRSVDYLRLGITAVVGGALGMVFAPWLARLAD</sequence>
<comment type="caution">
    <text evidence="3">The sequence shown here is derived from an EMBL/GenBank/DDBJ whole genome shotgun (WGS) entry which is preliminary data.</text>
</comment>
<dbReference type="Proteomes" id="UP001595904">
    <property type="component" value="Unassembled WGS sequence"/>
</dbReference>
<feature type="transmembrane region" description="Helical" evidence="1">
    <location>
        <begin position="154"/>
        <end position="176"/>
    </location>
</feature>
<accession>A0ABV8STD0</accession>
<proteinExistence type="predicted"/>
<dbReference type="InterPro" id="IPR027383">
    <property type="entry name" value="Znf_put"/>
</dbReference>
<dbReference type="RefSeq" id="WP_380598407.1">
    <property type="nucleotide sequence ID" value="NZ_JBHSDU010000003.1"/>
</dbReference>
<dbReference type="InterPro" id="IPR041916">
    <property type="entry name" value="Anti_sigma_zinc_sf"/>
</dbReference>
<name>A0ABV8STD0_9GAMM</name>
<reference evidence="4" key="1">
    <citation type="journal article" date="2019" name="Int. J. Syst. Evol. Microbiol.">
        <title>The Global Catalogue of Microorganisms (GCM) 10K type strain sequencing project: providing services to taxonomists for standard genome sequencing and annotation.</title>
        <authorList>
            <consortium name="The Broad Institute Genomics Platform"/>
            <consortium name="The Broad Institute Genome Sequencing Center for Infectious Disease"/>
            <person name="Wu L."/>
            <person name="Ma J."/>
        </authorList>
    </citation>
    <scope>NUCLEOTIDE SEQUENCE [LARGE SCALE GENOMIC DNA]</scope>
    <source>
        <strain evidence="4">CGMCC 1.10759</strain>
    </source>
</reference>
<keyword evidence="1" id="KW-0812">Transmembrane</keyword>
<evidence type="ECO:0000313" key="4">
    <source>
        <dbReference type="Proteomes" id="UP001595904"/>
    </source>
</evidence>